<organism evidence="2 3">
    <name type="scientific">Hermetia illucens</name>
    <name type="common">Black soldier fly</name>
    <dbReference type="NCBI Taxonomy" id="343691"/>
    <lineage>
        <taxon>Eukaryota</taxon>
        <taxon>Metazoa</taxon>
        <taxon>Ecdysozoa</taxon>
        <taxon>Arthropoda</taxon>
        <taxon>Hexapoda</taxon>
        <taxon>Insecta</taxon>
        <taxon>Pterygota</taxon>
        <taxon>Neoptera</taxon>
        <taxon>Endopterygota</taxon>
        <taxon>Diptera</taxon>
        <taxon>Brachycera</taxon>
        <taxon>Stratiomyomorpha</taxon>
        <taxon>Stratiomyidae</taxon>
        <taxon>Hermetiinae</taxon>
        <taxon>Hermetia</taxon>
    </lineage>
</organism>
<dbReference type="InParanoid" id="A0A7R8YSS9"/>
<proteinExistence type="predicted"/>
<dbReference type="AlphaFoldDB" id="A0A7R8YSS9"/>
<evidence type="ECO:0000313" key="2">
    <source>
        <dbReference type="EMBL" id="CAD7083838.1"/>
    </source>
</evidence>
<protein>
    <recommendedName>
        <fullName evidence="4">Protein TsetseEP domain-containing protein</fullName>
    </recommendedName>
</protein>
<reference evidence="2 3" key="1">
    <citation type="submission" date="2020-11" db="EMBL/GenBank/DDBJ databases">
        <authorList>
            <person name="Wallbank WR R."/>
            <person name="Pardo Diaz C."/>
            <person name="Kozak K."/>
            <person name="Martin S."/>
            <person name="Jiggins C."/>
            <person name="Moest M."/>
            <person name="Warren A I."/>
            <person name="Generalovic N T."/>
            <person name="Byers J.R.P. K."/>
            <person name="Montejo-Kovacevich G."/>
            <person name="Yen C E."/>
        </authorList>
    </citation>
    <scope>NUCLEOTIDE SEQUENCE [LARGE SCALE GENOMIC DNA]</scope>
</reference>
<dbReference type="OrthoDB" id="8083369at2759"/>
<accession>A0A7R8YSS9</accession>
<feature type="chain" id="PRO_5031042812" description="Protein TsetseEP domain-containing protein" evidence="1">
    <location>
        <begin position="17"/>
        <end position="227"/>
    </location>
</feature>
<evidence type="ECO:0008006" key="4">
    <source>
        <dbReference type="Google" id="ProtNLM"/>
    </source>
</evidence>
<sequence length="227" mass="23497">MKFAIVLLGLFALSAAVPQQRGVVQKVEDVVENAISKAHAELDTIVDLVKGLTTSTKNKADGFVSAAKDKINSAIAQAESQISAVVSKGGVVASCAKQNLAELDAFKTIIGKNVGNCASGLSSAIVDFEANISGQVSSLKSAISELVTIVEECTAGGKIEDVICAVTKVKEVESLVHSIITDATSAVEIARGKSSTVVDQVQTCSQETIGQATITINKFVTAVKQCE</sequence>
<evidence type="ECO:0000313" key="3">
    <source>
        <dbReference type="Proteomes" id="UP000594454"/>
    </source>
</evidence>
<gene>
    <name evidence="2" type="ORF">HERILL_LOCUS6767</name>
</gene>
<evidence type="ECO:0000256" key="1">
    <source>
        <dbReference type="SAM" id="SignalP"/>
    </source>
</evidence>
<name>A0A7R8YSS9_HERIL</name>
<keyword evidence="1" id="KW-0732">Signal</keyword>
<dbReference type="EMBL" id="LR899011">
    <property type="protein sequence ID" value="CAD7083838.1"/>
    <property type="molecule type" value="Genomic_DNA"/>
</dbReference>
<dbReference type="Proteomes" id="UP000594454">
    <property type="component" value="Chromosome 3"/>
</dbReference>
<keyword evidence="3" id="KW-1185">Reference proteome</keyword>
<feature type="signal peptide" evidence="1">
    <location>
        <begin position="1"/>
        <end position="16"/>
    </location>
</feature>